<dbReference type="RefSeq" id="WP_329404858.1">
    <property type="nucleotide sequence ID" value="NZ_CP109020.1"/>
</dbReference>
<evidence type="ECO:0008006" key="4">
    <source>
        <dbReference type="Google" id="ProtNLM"/>
    </source>
</evidence>
<keyword evidence="1" id="KW-1133">Transmembrane helix</keyword>
<name>A0ABZ1XZ82_9ACTN</name>
<dbReference type="Proteomes" id="UP001432060">
    <property type="component" value="Plasmid unnamed1"/>
</dbReference>
<reference evidence="2" key="1">
    <citation type="submission" date="2022-10" db="EMBL/GenBank/DDBJ databases">
        <title>The complete genomes of actinobacterial strains from the NBC collection.</title>
        <authorList>
            <person name="Joergensen T.S."/>
            <person name="Alvarez Arevalo M."/>
            <person name="Sterndorff E.B."/>
            <person name="Faurdal D."/>
            <person name="Vuksanovic O."/>
            <person name="Mourched A.-S."/>
            <person name="Charusanti P."/>
            <person name="Shaw S."/>
            <person name="Blin K."/>
            <person name="Weber T."/>
        </authorList>
    </citation>
    <scope>NUCLEOTIDE SEQUENCE</scope>
    <source>
        <strain evidence="2">NBC_00668</strain>
        <plasmid evidence="2">unnamed1</plasmid>
    </source>
</reference>
<keyword evidence="2" id="KW-0614">Plasmid</keyword>
<sequence length="76" mass="8208">MGALMGLFVGLGVVVVGLLVVVARRRRSGPSEYAQGLLIEQQARREASRVRSEVRSLRAHAGMTATFAASRLTRGR</sequence>
<evidence type="ECO:0000256" key="1">
    <source>
        <dbReference type="SAM" id="Phobius"/>
    </source>
</evidence>
<gene>
    <name evidence="2" type="ORF">OG515_37040</name>
</gene>
<evidence type="ECO:0000313" key="3">
    <source>
        <dbReference type="Proteomes" id="UP001432060"/>
    </source>
</evidence>
<geneLocation type="plasmid" evidence="2 3">
    <name>unnamed1</name>
</geneLocation>
<protein>
    <recommendedName>
        <fullName evidence="4">Secreted protein</fullName>
    </recommendedName>
</protein>
<keyword evidence="1" id="KW-0812">Transmembrane</keyword>
<feature type="transmembrane region" description="Helical" evidence="1">
    <location>
        <begin position="6"/>
        <end position="23"/>
    </location>
</feature>
<organism evidence="2 3">
    <name type="scientific">Streptomyces melanogenes</name>
    <dbReference type="NCBI Taxonomy" id="67326"/>
    <lineage>
        <taxon>Bacteria</taxon>
        <taxon>Bacillati</taxon>
        <taxon>Actinomycetota</taxon>
        <taxon>Actinomycetes</taxon>
        <taxon>Kitasatosporales</taxon>
        <taxon>Streptomycetaceae</taxon>
        <taxon>Streptomyces</taxon>
    </lineage>
</organism>
<accession>A0ABZ1XZ82</accession>
<dbReference type="EMBL" id="CP109020">
    <property type="protein sequence ID" value="WUT87875.1"/>
    <property type="molecule type" value="Genomic_DNA"/>
</dbReference>
<evidence type="ECO:0000313" key="2">
    <source>
        <dbReference type="EMBL" id="WUT87875.1"/>
    </source>
</evidence>
<keyword evidence="3" id="KW-1185">Reference proteome</keyword>
<keyword evidence="1" id="KW-0472">Membrane</keyword>
<proteinExistence type="predicted"/>